<dbReference type="OMA" id="VRVKMFV"/>
<gene>
    <name evidence="2" type="ORF">CC1G_05399</name>
</gene>
<evidence type="ECO:0000313" key="2">
    <source>
        <dbReference type="EMBL" id="EAU86405.2"/>
    </source>
</evidence>
<dbReference type="EMBL" id="AACS02000008">
    <property type="protein sequence ID" value="EAU86405.2"/>
    <property type="molecule type" value="Genomic_DNA"/>
</dbReference>
<dbReference type="VEuPathDB" id="FungiDB:CC1G_05399"/>
<dbReference type="HOGENOM" id="CLU_100715_5_2_1"/>
<dbReference type="STRING" id="240176.A8NPZ1"/>
<dbReference type="AlphaFoldDB" id="A8NPZ1"/>
<dbReference type="eggNOG" id="ENOG502SCRR">
    <property type="taxonomic scope" value="Eukaryota"/>
</dbReference>
<evidence type="ECO:0000313" key="3">
    <source>
        <dbReference type="Proteomes" id="UP000001861"/>
    </source>
</evidence>
<dbReference type="KEGG" id="cci:CC1G_05399"/>
<dbReference type="InParanoid" id="A8NPZ1"/>
<protein>
    <submittedName>
        <fullName evidence="2">YjgH family protein</fullName>
    </submittedName>
</protein>
<dbReference type="GeneID" id="6011969"/>
<dbReference type="Pfam" id="PF01042">
    <property type="entry name" value="Ribonuc_L-PSP"/>
    <property type="match status" value="1"/>
</dbReference>
<keyword evidence="3" id="KW-1185">Reference proteome</keyword>
<reference evidence="2 3" key="1">
    <citation type="journal article" date="2010" name="Proc. Natl. Acad. Sci. U.S.A.">
        <title>Insights into evolution of multicellular fungi from the assembled chromosomes of the mushroom Coprinopsis cinerea (Coprinus cinereus).</title>
        <authorList>
            <person name="Stajich J.E."/>
            <person name="Wilke S.K."/>
            <person name="Ahren D."/>
            <person name="Au C.H."/>
            <person name="Birren B.W."/>
            <person name="Borodovsky M."/>
            <person name="Burns C."/>
            <person name="Canback B."/>
            <person name="Casselton L.A."/>
            <person name="Cheng C.K."/>
            <person name="Deng J."/>
            <person name="Dietrich F.S."/>
            <person name="Fargo D.C."/>
            <person name="Farman M.L."/>
            <person name="Gathman A.C."/>
            <person name="Goldberg J."/>
            <person name="Guigo R."/>
            <person name="Hoegger P.J."/>
            <person name="Hooker J.B."/>
            <person name="Huggins A."/>
            <person name="James T.Y."/>
            <person name="Kamada T."/>
            <person name="Kilaru S."/>
            <person name="Kodira C."/>
            <person name="Kues U."/>
            <person name="Kupfer D."/>
            <person name="Kwan H.S."/>
            <person name="Lomsadze A."/>
            <person name="Li W."/>
            <person name="Lilly W.W."/>
            <person name="Ma L.J."/>
            <person name="Mackey A.J."/>
            <person name="Manning G."/>
            <person name="Martin F."/>
            <person name="Muraguchi H."/>
            <person name="Natvig D.O."/>
            <person name="Palmerini H."/>
            <person name="Ramesh M.A."/>
            <person name="Rehmeyer C.J."/>
            <person name="Roe B.A."/>
            <person name="Shenoy N."/>
            <person name="Stanke M."/>
            <person name="Ter-Hovhannisyan V."/>
            <person name="Tunlid A."/>
            <person name="Velagapudi R."/>
            <person name="Vision T.J."/>
            <person name="Zeng Q."/>
            <person name="Zolan M.E."/>
            <person name="Pukkila P.J."/>
        </authorList>
    </citation>
    <scope>NUCLEOTIDE SEQUENCE [LARGE SCALE GENOMIC DNA]</scope>
    <source>
        <strain evidence="3">Okayama-7 / 130 / ATCC MYA-4618 / FGSC 9003</strain>
    </source>
</reference>
<dbReference type="SUPFAM" id="SSF55298">
    <property type="entry name" value="YjgF-like"/>
    <property type="match status" value="1"/>
</dbReference>
<dbReference type="InterPro" id="IPR035959">
    <property type="entry name" value="RutC-like_sf"/>
</dbReference>
<organism evidence="2 3">
    <name type="scientific">Coprinopsis cinerea (strain Okayama-7 / 130 / ATCC MYA-4618 / FGSC 9003)</name>
    <name type="common">Inky cap fungus</name>
    <name type="synonym">Hormographiella aspergillata</name>
    <dbReference type="NCBI Taxonomy" id="240176"/>
    <lineage>
        <taxon>Eukaryota</taxon>
        <taxon>Fungi</taxon>
        <taxon>Dikarya</taxon>
        <taxon>Basidiomycota</taxon>
        <taxon>Agaricomycotina</taxon>
        <taxon>Agaricomycetes</taxon>
        <taxon>Agaricomycetidae</taxon>
        <taxon>Agaricales</taxon>
        <taxon>Agaricineae</taxon>
        <taxon>Psathyrellaceae</taxon>
        <taxon>Coprinopsis</taxon>
    </lineage>
</organism>
<dbReference type="Gene3D" id="3.30.1330.40">
    <property type="entry name" value="RutC-like"/>
    <property type="match status" value="1"/>
</dbReference>
<dbReference type="CDD" id="cd06154">
    <property type="entry name" value="YjgF_YER057c_UK114_like_6"/>
    <property type="match status" value="1"/>
</dbReference>
<accession>A8NPZ1</accession>
<dbReference type="InterPro" id="IPR006175">
    <property type="entry name" value="YjgF/YER057c/UK114"/>
</dbReference>
<dbReference type="RefSeq" id="XP_001835437.2">
    <property type="nucleotide sequence ID" value="XM_001835385.2"/>
</dbReference>
<dbReference type="PANTHER" id="PTHR43857">
    <property type="entry name" value="BLR7761 PROTEIN"/>
    <property type="match status" value="1"/>
</dbReference>
<comment type="caution">
    <text evidence="2">The sequence shown here is derived from an EMBL/GenBank/DDBJ whole genome shotgun (WGS) entry which is preliminary data.</text>
</comment>
<dbReference type="OrthoDB" id="686384at2759"/>
<proteinExistence type="predicted"/>
<dbReference type="PANTHER" id="PTHR43857:SF1">
    <property type="entry name" value="YJGH FAMILY PROTEIN"/>
    <property type="match status" value="1"/>
</dbReference>
<dbReference type="Proteomes" id="UP000001861">
    <property type="component" value="Unassembled WGS sequence"/>
</dbReference>
<feature type="compositionally biased region" description="Polar residues" evidence="1">
    <location>
        <begin position="57"/>
        <end position="74"/>
    </location>
</feature>
<evidence type="ECO:0000256" key="1">
    <source>
        <dbReference type="SAM" id="MobiDB-lite"/>
    </source>
</evidence>
<sequence length="188" mass="20965">MHAQQLGHTGRSREQISSPMSLCEHETCLEYFHRRVLRALPHTSSSDQTPHLDDMSTHTQVQKHTTSNPYESQFGYSRGVRKGPFIFISGTTSIDPTTGVPLHPTSAYLQSIQIFQEIIRAVEALGGKKEDVVRVRMFVTRDEDTGDVGRALKEVFGDVGPAATMIVGARFVREEMKVEIEADAVVDH</sequence>
<feature type="region of interest" description="Disordered" evidence="1">
    <location>
        <begin position="43"/>
        <end position="74"/>
    </location>
</feature>
<name>A8NPZ1_COPC7</name>